<dbReference type="PRINTS" id="PR01590">
    <property type="entry name" value="HTHFIS"/>
</dbReference>
<dbReference type="Gene3D" id="1.10.8.60">
    <property type="match status" value="1"/>
</dbReference>
<evidence type="ECO:0000259" key="5">
    <source>
        <dbReference type="PROSITE" id="PS50045"/>
    </source>
</evidence>
<keyword evidence="2" id="KW-0067">ATP-binding</keyword>
<dbReference type="GO" id="GO:0006355">
    <property type="term" value="P:regulation of DNA-templated transcription"/>
    <property type="evidence" value="ECO:0007669"/>
    <property type="project" value="InterPro"/>
</dbReference>
<gene>
    <name evidence="6" type="ORF">FRD01_05240</name>
</gene>
<dbReference type="PROSITE" id="PS00688">
    <property type="entry name" value="SIGMA54_INTERACT_3"/>
    <property type="match status" value="1"/>
</dbReference>
<dbReference type="PROSITE" id="PS50045">
    <property type="entry name" value="SIGMA54_INTERACT_4"/>
    <property type="match status" value="1"/>
</dbReference>
<dbReference type="PROSITE" id="PS00675">
    <property type="entry name" value="SIGMA54_INTERACT_1"/>
    <property type="match status" value="1"/>
</dbReference>
<sequence>MLDLFEIVRRAARSEAAVLIRGESGTGKEHIAKALHELSPRSNKGFNAINCATLTPELLASELFGHVKGAFTGAIRDRKGLFQTAHQGTIFLDEVAEIPLDIQARLLRVIQEQTFIPLGGTDPVSVDVRIISATHQSLREAVQQRRFRNDLMYRIRVVPIFIPRLAEREGDVEALTWYFIDEFNRQGHRQIEGIRRDAMELLLEHEWPGNVRELRNVIEYAFAIGEGPILEIGCMTPELRGEAPTPTQPFGQNHAERDQILDALARSNGRKSEAADLLGMSRSTLWRKMREHHLIT</sequence>
<dbReference type="Pfam" id="PF02954">
    <property type="entry name" value="HTH_8"/>
    <property type="match status" value="1"/>
</dbReference>
<evidence type="ECO:0000256" key="2">
    <source>
        <dbReference type="ARBA" id="ARBA00022840"/>
    </source>
</evidence>
<evidence type="ECO:0000256" key="3">
    <source>
        <dbReference type="ARBA" id="ARBA00023015"/>
    </source>
</evidence>
<evidence type="ECO:0000256" key="1">
    <source>
        <dbReference type="ARBA" id="ARBA00022741"/>
    </source>
</evidence>
<dbReference type="Pfam" id="PF25601">
    <property type="entry name" value="AAA_lid_14"/>
    <property type="match status" value="1"/>
</dbReference>
<dbReference type="PANTHER" id="PTHR32071">
    <property type="entry name" value="TRANSCRIPTIONAL REGULATORY PROTEIN"/>
    <property type="match status" value="1"/>
</dbReference>
<dbReference type="FunFam" id="3.40.50.300:FF:000006">
    <property type="entry name" value="DNA-binding transcriptional regulator NtrC"/>
    <property type="match status" value="1"/>
</dbReference>
<feature type="domain" description="Sigma-54 factor interaction" evidence="5">
    <location>
        <begin position="1"/>
        <end position="223"/>
    </location>
</feature>
<dbReference type="InterPro" id="IPR002197">
    <property type="entry name" value="HTH_Fis"/>
</dbReference>
<dbReference type="Gene3D" id="1.10.10.60">
    <property type="entry name" value="Homeodomain-like"/>
    <property type="match status" value="1"/>
</dbReference>
<dbReference type="InterPro" id="IPR027417">
    <property type="entry name" value="P-loop_NTPase"/>
</dbReference>
<protein>
    <submittedName>
        <fullName evidence="6">Sigma-54-dependent Fis family transcriptional regulator</fullName>
    </submittedName>
</protein>
<dbReference type="SMART" id="SM00382">
    <property type="entry name" value="AAA"/>
    <property type="match status" value="1"/>
</dbReference>
<dbReference type="AlphaFoldDB" id="A0A5B8XWK0"/>
<organism evidence="6 7">
    <name type="scientific">Microvenator marinus</name>
    <dbReference type="NCBI Taxonomy" id="2600177"/>
    <lineage>
        <taxon>Bacteria</taxon>
        <taxon>Deltaproteobacteria</taxon>
        <taxon>Bradymonadales</taxon>
        <taxon>Microvenatoraceae</taxon>
        <taxon>Microvenator</taxon>
    </lineage>
</organism>
<dbReference type="InterPro" id="IPR025944">
    <property type="entry name" value="Sigma_54_int_dom_CS"/>
</dbReference>
<reference evidence="6 7" key="1">
    <citation type="submission" date="2019-08" db="EMBL/GenBank/DDBJ databases">
        <authorList>
            <person name="Liang Q."/>
        </authorList>
    </citation>
    <scope>NUCLEOTIDE SEQUENCE [LARGE SCALE GENOMIC DNA]</scope>
    <source>
        <strain evidence="6 7">V1718</strain>
    </source>
</reference>
<dbReference type="OrthoDB" id="5413348at2"/>
<evidence type="ECO:0000313" key="6">
    <source>
        <dbReference type="EMBL" id="QED30292.1"/>
    </source>
</evidence>
<dbReference type="SUPFAM" id="SSF46689">
    <property type="entry name" value="Homeodomain-like"/>
    <property type="match status" value="1"/>
</dbReference>
<keyword evidence="3" id="KW-0805">Transcription regulation</keyword>
<dbReference type="InterPro" id="IPR009057">
    <property type="entry name" value="Homeodomain-like_sf"/>
</dbReference>
<dbReference type="GO" id="GO:0043565">
    <property type="term" value="F:sequence-specific DNA binding"/>
    <property type="evidence" value="ECO:0007669"/>
    <property type="project" value="InterPro"/>
</dbReference>
<dbReference type="Proteomes" id="UP000321595">
    <property type="component" value="Chromosome"/>
</dbReference>
<dbReference type="Gene3D" id="3.40.50.300">
    <property type="entry name" value="P-loop containing nucleotide triphosphate hydrolases"/>
    <property type="match status" value="1"/>
</dbReference>
<dbReference type="InterPro" id="IPR002078">
    <property type="entry name" value="Sigma_54_int"/>
</dbReference>
<dbReference type="Pfam" id="PF00158">
    <property type="entry name" value="Sigma54_activat"/>
    <property type="match status" value="1"/>
</dbReference>
<name>A0A5B8XWK0_9DELT</name>
<evidence type="ECO:0000256" key="4">
    <source>
        <dbReference type="ARBA" id="ARBA00023163"/>
    </source>
</evidence>
<keyword evidence="1" id="KW-0547">Nucleotide-binding</keyword>
<dbReference type="GO" id="GO:0005524">
    <property type="term" value="F:ATP binding"/>
    <property type="evidence" value="ECO:0007669"/>
    <property type="project" value="UniProtKB-KW"/>
</dbReference>
<keyword evidence="7" id="KW-1185">Reference proteome</keyword>
<evidence type="ECO:0000313" key="7">
    <source>
        <dbReference type="Proteomes" id="UP000321595"/>
    </source>
</evidence>
<keyword evidence="4" id="KW-0804">Transcription</keyword>
<dbReference type="KEGG" id="bbae:FRD01_05240"/>
<dbReference type="SUPFAM" id="SSF52540">
    <property type="entry name" value="P-loop containing nucleoside triphosphate hydrolases"/>
    <property type="match status" value="1"/>
</dbReference>
<dbReference type="InterPro" id="IPR058031">
    <property type="entry name" value="AAA_lid_NorR"/>
</dbReference>
<dbReference type="CDD" id="cd00009">
    <property type="entry name" value="AAA"/>
    <property type="match status" value="1"/>
</dbReference>
<dbReference type="InterPro" id="IPR025662">
    <property type="entry name" value="Sigma_54_int_dom_ATP-bd_1"/>
</dbReference>
<accession>A0A5B8XWK0</accession>
<dbReference type="InterPro" id="IPR003593">
    <property type="entry name" value="AAA+_ATPase"/>
</dbReference>
<proteinExistence type="predicted"/>
<dbReference type="EMBL" id="CP042467">
    <property type="protein sequence ID" value="QED30292.1"/>
    <property type="molecule type" value="Genomic_DNA"/>
</dbReference>